<gene>
    <name evidence="1" type="ORF">EM808_27715</name>
</gene>
<name>A0A3S2W0F7_9BACI</name>
<evidence type="ECO:0000313" key="1">
    <source>
        <dbReference type="EMBL" id="RVT56374.1"/>
    </source>
</evidence>
<accession>A0A3S2W0F7</accession>
<dbReference type="RefSeq" id="WP_127742951.1">
    <property type="nucleotide sequence ID" value="NZ_CP196004.1"/>
</dbReference>
<dbReference type="EMBL" id="RZTZ01000031">
    <property type="protein sequence ID" value="RVT56374.1"/>
    <property type="molecule type" value="Genomic_DNA"/>
</dbReference>
<sequence>MKKYEKMVVSINDSDFNCYANKGDWLYKANDKDTKNGLFRLPKDIHFFVSLNEDRLPSEIGVVKKIDGYITAHELAVLDYSSRKKDINQLNDNIISEYEWFLEKVNAFPEHTPVALTWLEKVFPQKIKELRLHKKFFTGMSREEKEELFQN</sequence>
<dbReference type="GeneID" id="87620432"/>
<comment type="caution">
    <text evidence="1">The sequence shown here is derived from an EMBL/GenBank/DDBJ whole genome shotgun (WGS) entry which is preliminary data.</text>
</comment>
<dbReference type="AlphaFoldDB" id="A0A3S2W0F7"/>
<dbReference type="Proteomes" id="UP000288024">
    <property type="component" value="Unassembled WGS sequence"/>
</dbReference>
<keyword evidence="2" id="KW-1185">Reference proteome</keyword>
<reference evidence="1 2" key="1">
    <citation type="submission" date="2019-01" db="EMBL/GenBank/DDBJ databases">
        <title>Bacillus sp. M5HDSG1-1, whole genome shotgun sequence.</title>
        <authorList>
            <person name="Tuo L."/>
        </authorList>
    </citation>
    <scope>NUCLEOTIDE SEQUENCE [LARGE SCALE GENOMIC DNA]</scope>
    <source>
        <strain evidence="1 2">M5HDSG1-1</strain>
    </source>
</reference>
<protein>
    <submittedName>
        <fullName evidence="1">Uncharacterized protein</fullName>
    </submittedName>
</protein>
<organism evidence="1 2">
    <name type="scientific">Niallia taxi</name>
    <dbReference type="NCBI Taxonomy" id="2499688"/>
    <lineage>
        <taxon>Bacteria</taxon>
        <taxon>Bacillati</taxon>
        <taxon>Bacillota</taxon>
        <taxon>Bacilli</taxon>
        <taxon>Bacillales</taxon>
        <taxon>Bacillaceae</taxon>
        <taxon>Niallia</taxon>
    </lineage>
</organism>
<proteinExistence type="predicted"/>
<evidence type="ECO:0000313" key="2">
    <source>
        <dbReference type="Proteomes" id="UP000288024"/>
    </source>
</evidence>